<dbReference type="PROSITE" id="PS50054">
    <property type="entry name" value="TYR_PHOSPHATASE_DUAL"/>
    <property type="match status" value="1"/>
</dbReference>
<dbReference type="EMBL" id="CP040098">
    <property type="protein sequence ID" value="QCQ22490.1"/>
    <property type="molecule type" value="Genomic_DNA"/>
</dbReference>
<organism evidence="6 7">
    <name type="scientific">Desulfoglaeba alkanexedens ALDC</name>
    <dbReference type="NCBI Taxonomy" id="980445"/>
    <lineage>
        <taxon>Bacteria</taxon>
        <taxon>Pseudomonadati</taxon>
        <taxon>Thermodesulfobacteriota</taxon>
        <taxon>Syntrophobacteria</taxon>
        <taxon>Syntrophobacterales</taxon>
        <taxon>Syntrophobacteraceae</taxon>
        <taxon>Desulfoglaeba</taxon>
    </lineage>
</organism>
<gene>
    <name evidence="6" type="ORF">FDQ92_10145</name>
</gene>
<dbReference type="PANTHER" id="PTHR23339">
    <property type="entry name" value="TYROSINE SPECIFIC PROTEIN PHOSPHATASE AND DUAL SPECIFICITY PROTEIN PHOSPHATASE"/>
    <property type="match status" value="1"/>
</dbReference>
<evidence type="ECO:0000259" key="5">
    <source>
        <dbReference type="PROSITE" id="PS50206"/>
    </source>
</evidence>
<dbReference type="InterPro" id="IPR020422">
    <property type="entry name" value="TYR_PHOSPHATASE_DUAL_dom"/>
</dbReference>
<feature type="domain" description="Tyrosine-protein phosphatase" evidence="3">
    <location>
        <begin position="5"/>
        <end position="151"/>
    </location>
</feature>
<dbReference type="KEGG" id="dax:FDQ92_10145"/>
<dbReference type="PROSITE" id="PS50056">
    <property type="entry name" value="TYR_PHOSPHATASE_2"/>
    <property type="match status" value="1"/>
</dbReference>
<dbReference type="FunFam" id="3.90.190.10:FF:000157">
    <property type="entry name" value="Protein-tyrosine phosphatase"/>
    <property type="match status" value="1"/>
</dbReference>
<evidence type="ECO:0000259" key="3">
    <source>
        <dbReference type="PROSITE" id="PS50054"/>
    </source>
</evidence>
<dbReference type="SUPFAM" id="SSF52799">
    <property type="entry name" value="(Phosphotyrosine protein) phosphatases II"/>
    <property type="match status" value="1"/>
</dbReference>
<dbReference type="RefSeq" id="WP_137424697.1">
    <property type="nucleotide sequence ID" value="NZ_CP040098.1"/>
</dbReference>
<dbReference type="PROSITE" id="PS00383">
    <property type="entry name" value="TYR_PHOSPHATASE_1"/>
    <property type="match status" value="1"/>
</dbReference>
<keyword evidence="7" id="KW-1185">Reference proteome</keyword>
<dbReference type="OrthoDB" id="9806482at2"/>
<dbReference type="InterPro" id="IPR016130">
    <property type="entry name" value="Tyr_Pase_AS"/>
</dbReference>
<proteinExistence type="predicted"/>
<dbReference type="GO" id="GO:0004725">
    <property type="term" value="F:protein tyrosine phosphatase activity"/>
    <property type="evidence" value="ECO:0007669"/>
    <property type="project" value="UniProtKB-EC"/>
</dbReference>
<feature type="domain" description="Rhodanese" evidence="5">
    <location>
        <begin position="45"/>
        <end position="194"/>
    </location>
</feature>
<dbReference type="Gene3D" id="3.90.190.10">
    <property type="entry name" value="Protein tyrosine phosphatase superfamily"/>
    <property type="match status" value="1"/>
</dbReference>
<dbReference type="EC" id="3.1.3.48" evidence="1"/>
<evidence type="ECO:0000256" key="2">
    <source>
        <dbReference type="ARBA" id="ARBA00022801"/>
    </source>
</evidence>
<dbReference type="Proteomes" id="UP000298602">
    <property type="component" value="Chromosome"/>
</dbReference>
<reference evidence="6 7" key="1">
    <citation type="submission" date="2019-05" db="EMBL/GenBank/DDBJ databases">
        <title>The Complete Genome Sequence of the n-alkane-degrading Desulfoglaeba alkanexedens ALDC reveals multiple alkylsuccinate synthase gene clusters.</title>
        <authorList>
            <person name="Callaghan A.V."/>
            <person name="Davidova I.A."/>
            <person name="Duncan K.E."/>
            <person name="Morris B."/>
            <person name="McInerney M.J."/>
        </authorList>
    </citation>
    <scope>NUCLEOTIDE SEQUENCE [LARGE SCALE GENOMIC DNA]</scope>
    <source>
        <strain evidence="6 7">ALDC</strain>
    </source>
</reference>
<sequence>MIAYHLNWITDQLAVGHAPMSYAELDSLREQGIDALVNLCGEYCDLHEIEKRAGFDVYYLPVTDNEAPRLEELEKALDWLDEAIYLGKKVLIHCRFGVGRTGTFVTAYLLRRGFGLKLAKQTLKNLRSAPASFNQWWLLRKYGRKEGTLTLREPTLEMSHLVDLSTFFSEYEEILYEADRSFLDWSAEVPRLESCGLGTDACCGRFLQLQFIETVYLNHQLNRRLTSEERRETIRRGVEAGQRYRGSRMPDGDPGGADERYRCPLSVDRLCILYEYRPLVCRIYGIPVVYQGRICWWAIEPEKASEELRPFDLDLASRKLNALSRRLFHALTALPLEDRSLIFPVTHVVSGKFVEDYFEFLLHTGAKRSSSGRA</sequence>
<feature type="domain" description="Tyrosine specific protein phosphatases" evidence="4">
    <location>
        <begin position="71"/>
        <end position="138"/>
    </location>
</feature>
<dbReference type="CDD" id="cd14498">
    <property type="entry name" value="DSP"/>
    <property type="match status" value="1"/>
</dbReference>
<name>A0A4P8L3P6_9BACT</name>
<accession>A0A4P8L3P6</accession>
<dbReference type="InterPro" id="IPR050561">
    <property type="entry name" value="PTP"/>
</dbReference>
<dbReference type="SMART" id="SM00195">
    <property type="entry name" value="DSPc"/>
    <property type="match status" value="1"/>
</dbReference>
<dbReference type="PROSITE" id="PS50206">
    <property type="entry name" value="RHODANESE_3"/>
    <property type="match status" value="1"/>
</dbReference>
<keyword evidence="2" id="KW-0378">Hydrolase</keyword>
<evidence type="ECO:0000313" key="6">
    <source>
        <dbReference type="EMBL" id="QCQ22490.1"/>
    </source>
</evidence>
<dbReference type="AlphaFoldDB" id="A0A4P8L3P6"/>
<protein>
    <recommendedName>
        <fullName evidence="1">protein-tyrosine-phosphatase</fullName>
        <ecNumber evidence="1">3.1.3.48</ecNumber>
    </recommendedName>
</protein>
<dbReference type="Pfam" id="PF22785">
    <property type="entry name" value="Tc-R-P"/>
    <property type="match status" value="1"/>
</dbReference>
<reference evidence="6 7" key="2">
    <citation type="submission" date="2019-05" db="EMBL/GenBank/DDBJ databases">
        <authorList>
            <person name="Suflita J.M."/>
            <person name="Marks C.R."/>
        </authorList>
    </citation>
    <scope>NUCLEOTIDE SEQUENCE [LARGE SCALE GENOMIC DNA]</scope>
    <source>
        <strain evidence="6 7">ALDC</strain>
    </source>
</reference>
<dbReference type="InterPro" id="IPR029021">
    <property type="entry name" value="Prot-tyrosine_phosphatase-like"/>
</dbReference>
<dbReference type="InterPro" id="IPR000387">
    <property type="entry name" value="Tyr_Pase_dom"/>
</dbReference>
<evidence type="ECO:0000313" key="7">
    <source>
        <dbReference type="Proteomes" id="UP000298602"/>
    </source>
</evidence>
<evidence type="ECO:0000256" key="1">
    <source>
        <dbReference type="ARBA" id="ARBA00013064"/>
    </source>
</evidence>
<evidence type="ECO:0000259" key="4">
    <source>
        <dbReference type="PROSITE" id="PS50056"/>
    </source>
</evidence>
<dbReference type="InterPro" id="IPR001763">
    <property type="entry name" value="Rhodanese-like_dom"/>
</dbReference>